<dbReference type="PANTHER" id="PTHR44520">
    <property type="entry name" value="RESPONSE REGULATOR RCP1-RELATED"/>
    <property type="match status" value="1"/>
</dbReference>
<dbReference type="AlphaFoldDB" id="A0AAE3QTL2"/>
<dbReference type="GO" id="GO:0000160">
    <property type="term" value="P:phosphorelay signal transduction system"/>
    <property type="evidence" value="ECO:0007669"/>
    <property type="project" value="InterPro"/>
</dbReference>
<gene>
    <name evidence="3" type="ORF">QNI16_21005</name>
</gene>
<dbReference type="InterPro" id="IPR052893">
    <property type="entry name" value="TCS_response_regulator"/>
</dbReference>
<dbReference type="PROSITE" id="PS50110">
    <property type="entry name" value="RESPONSE_REGULATORY"/>
    <property type="match status" value="1"/>
</dbReference>
<organism evidence="3 4">
    <name type="scientific">Xanthocytophaga flava</name>
    <dbReference type="NCBI Taxonomy" id="3048013"/>
    <lineage>
        <taxon>Bacteria</taxon>
        <taxon>Pseudomonadati</taxon>
        <taxon>Bacteroidota</taxon>
        <taxon>Cytophagia</taxon>
        <taxon>Cytophagales</taxon>
        <taxon>Rhodocytophagaceae</taxon>
        <taxon>Xanthocytophaga</taxon>
    </lineage>
</organism>
<dbReference type="PANTHER" id="PTHR44520:SF2">
    <property type="entry name" value="RESPONSE REGULATOR RCP1"/>
    <property type="match status" value="1"/>
</dbReference>
<dbReference type="InterPro" id="IPR011006">
    <property type="entry name" value="CheY-like_superfamily"/>
</dbReference>
<name>A0AAE3QTL2_9BACT</name>
<accession>A0AAE3QTL2</accession>
<reference evidence="3" key="1">
    <citation type="submission" date="2023-05" db="EMBL/GenBank/DDBJ databases">
        <authorList>
            <person name="Zhang X."/>
        </authorList>
    </citation>
    <scope>NUCLEOTIDE SEQUENCE</scope>
    <source>
        <strain evidence="3">YF14B1</strain>
    </source>
</reference>
<sequence length="151" mass="17101">MSINIGKRFLIVDDDSDDRELFKEALTAVEPEVVLYSAANGQTAIEKLASQAIDQPDIIFLDLNMPVMNGWDCLNQLKSLQEYKNIPVIIHTTSSHTQDKKLAKERGAICLFTKPDDFKRLKAILEIVVEKMNKKAVDSICEAVYKYLQLI</sequence>
<dbReference type="Proteomes" id="UP001241110">
    <property type="component" value="Unassembled WGS sequence"/>
</dbReference>
<keyword evidence="1" id="KW-0597">Phosphoprotein</keyword>
<dbReference type="SMART" id="SM00448">
    <property type="entry name" value="REC"/>
    <property type="match status" value="1"/>
</dbReference>
<evidence type="ECO:0000313" key="3">
    <source>
        <dbReference type="EMBL" id="MDJ1482995.1"/>
    </source>
</evidence>
<comment type="caution">
    <text evidence="3">The sequence shown here is derived from an EMBL/GenBank/DDBJ whole genome shotgun (WGS) entry which is preliminary data.</text>
</comment>
<dbReference type="RefSeq" id="WP_313982452.1">
    <property type="nucleotide sequence ID" value="NZ_JASJOS010000009.1"/>
</dbReference>
<dbReference type="Pfam" id="PF00072">
    <property type="entry name" value="Response_reg"/>
    <property type="match status" value="1"/>
</dbReference>
<protein>
    <submittedName>
        <fullName evidence="3">Response regulator</fullName>
    </submittedName>
</protein>
<dbReference type="SUPFAM" id="SSF52172">
    <property type="entry name" value="CheY-like"/>
    <property type="match status" value="1"/>
</dbReference>
<dbReference type="InterPro" id="IPR001789">
    <property type="entry name" value="Sig_transdc_resp-reg_receiver"/>
</dbReference>
<proteinExistence type="predicted"/>
<dbReference type="EMBL" id="JASJOS010000009">
    <property type="protein sequence ID" value="MDJ1482995.1"/>
    <property type="molecule type" value="Genomic_DNA"/>
</dbReference>
<evidence type="ECO:0000259" key="2">
    <source>
        <dbReference type="PROSITE" id="PS50110"/>
    </source>
</evidence>
<feature type="modified residue" description="4-aspartylphosphate" evidence="1">
    <location>
        <position position="62"/>
    </location>
</feature>
<dbReference type="Gene3D" id="3.40.50.2300">
    <property type="match status" value="1"/>
</dbReference>
<feature type="domain" description="Response regulatory" evidence="2">
    <location>
        <begin position="8"/>
        <end position="129"/>
    </location>
</feature>
<evidence type="ECO:0000256" key="1">
    <source>
        <dbReference type="PROSITE-ProRule" id="PRU00169"/>
    </source>
</evidence>
<evidence type="ECO:0000313" key="4">
    <source>
        <dbReference type="Proteomes" id="UP001241110"/>
    </source>
</evidence>